<dbReference type="GO" id="GO:0016747">
    <property type="term" value="F:acyltransferase activity, transferring groups other than amino-acyl groups"/>
    <property type="evidence" value="ECO:0007669"/>
    <property type="project" value="InterPro"/>
</dbReference>
<keyword evidence="3" id="KW-1185">Reference proteome</keyword>
<dbReference type="EMBL" id="FOEC01000004">
    <property type="protein sequence ID" value="SEO71867.1"/>
    <property type="molecule type" value="Genomic_DNA"/>
</dbReference>
<sequence length="191" mass="22186">MALEFRAVTENDIEELARVAHEIWHGYWPPIIGQEQTDYMVNTLQSVPALKKAILEDGYQYWLLVDEDGIAGYTGCDIERMTGDEAHDKPFHHSPVVDATWKHRLFISKIYLYPRARGKHYASRVIEFYERLCQNENLPVMYLMVNRRNELGLRAYKGRGFQIMEETDADIGEGFYMIDYIMAKEVALASA</sequence>
<proteinExistence type="predicted"/>
<keyword evidence="2" id="KW-0808">Transferase</keyword>
<dbReference type="STRING" id="79604.AAY81_07110"/>
<dbReference type="InterPro" id="IPR016181">
    <property type="entry name" value="Acyl_CoA_acyltransferase"/>
</dbReference>
<dbReference type="Gene3D" id="3.40.630.30">
    <property type="match status" value="1"/>
</dbReference>
<accession>A0A172RYV8</accession>
<evidence type="ECO:0000259" key="1">
    <source>
        <dbReference type="PROSITE" id="PS51186"/>
    </source>
</evidence>
<dbReference type="Proteomes" id="UP000182975">
    <property type="component" value="Unassembled WGS sequence"/>
</dbReference>
<protein>
    <submittedName>
        <fullName evidence="2">Acetyltransferase (GNAT) family protein</fullName>
    </submittedName>
</protein>
<dbReference type="OrthoDB" id="9799601at2"/>
<dbReference type="RefSeq" id="WP_066663198.1">
    <property type="nucleotide sequence ID" value="NZ_CP011402.1"/>
</dbReference>
<dbReference type="PROSITE" id="PS51186">
    <property type="entry name" value="GNAT"/>
    <property type="match status" value="1"/>
</dbReference>
<evidence type="ECO:0000313" key="2">
    <source>
        <dbReference type="EMBL" id="SEO71867.1"/>
    </source>
</evidence>
<reference evidence="3" key="1">
    <citation type="submission" date="2016-10" db="EMBL/GenBank/DDBJ databases">
        <authorList>
            <person name="Varghese N."/>
        </authorList>
    </citation>
    <scope>NUCLEOTIDE SEQUENCE [LARGE SCALE GENOMIC DNA]</scope>
    <source>
        <strain evidence="3">DSM 21843</strain>
    </source>
</reference>
<dbReference type="CDD" id="cd04301">
    <property type="entry name" value="NAT_SF"/>
    <property type="match status" value="1"/>
</dbReference>
<gene>
    <name evidence="2" type="ORF">SAMN02910314_00988</name>
</gene>
<dbReference type="AlphaFoldDB" id="A0A172RYV8"/>
<dbReference type="SUPFAM" id="SSF55729">
    <property type="entry name" value="Acyl-CoA N-acyltransferases (Nat)"/>
    <property type="match status" value="1"/>
</dbReference>
<evidence type="ECO:0000313" key="3">
    <source>
        <dbReference type="Proteomes" id="UP000182975"/>
    </source>
</evidence>
<name>A0A172RYV8_9ACTN</name>
<dbReference type="InterPro" id="IPR000182">
    <property type="entry name" value="GNAT_dom"/>
</dbReference>
<dbReference type="KEGG" id="ddt:AAY81_07110"/>
<dbReference type="Pfam" id="PF00583">
    <property type="entry name" value="Acetyltransf_1"/>
    <property type="match status" value="1"/>
</dbReference>
<feature type="domain" description="N-acetyltransferase" evidence="1">
    <location>
        <begin position="3"/>
        <end position="187"/>
    </location>
</feature>
<organism evidence="2 3">
    <name type="scientific">Denitrobacterium detoxificans</name>
    <dbReference type="NCBI Taxonomy" id="79604"/>
    <lineage>
        <taxon>Bacteria</taxon>
        <taxon>Bacillati</taxon>
        <taxon>Actinomycetota</taxon>
        <taxon>Coriobacteriia</taxon>
        <taxon>Eggerthellales</taxon>
        <taxon>Eggerthellaceae</taxon>
        <taxon>Denitrobacterium</taxon>
    </lineage>
</organism>